<comment type="caution">
    <text evidence="7">The sequence shown here is derived from an EMBL/GenBank/DDBJ whole genome shotgun (WGS) entry which is preliminary data.</text>
</comment>
<sequence>MADNLTSLAPEKAVELHLEAMKQDSAEWTRTSHESHLRAFTEWCREHGGVDDMTDLDGRDLYEFRIWRRNGGYSKGQDEEIAPKTIHSALTTVRSFLRFCAQIEAVPEDLYEKVPLPNLSTAEEVSDRTISPDRVPAIVEYLARYEYASRDHVIWSLVWHTGARLGAVRALDLHDVELDENKPGLNFVHRPGTGTPLKNDEEGERFNRISDRVRTTLQDYIDGPRNDVVDDTGRTPLVTTKYGRVSHTTIRNAFYRWSRPCKVGIVCPHDREPSTCEWARDDGMTKCPSSRSTHDVRKARVTKYRNDGVPRGVVSDRLDTSEDMLDKHYDRASKREKADRRWEFLG</sequence>
<dbReference type="OrthoDB" id="198497at2157"/>
<gene>
    <name evidence="7" type="ORF">GCM10009039_18250</name>
</gene>
<protein>
    <submittedName>
        <fullName evidence="7">Integrase</fullName>
    </submittedName>
</protein>
<dbReference type="CDD" id="cd00397">
    <property type="entry name" value="DNA_BRE_C"/>
    <property type="match status" value="1"/>
</dbReference>
<dbReference type="InterPro" id="IPR050090">
    <property type="entry name" value="Tyrosine_recombinase_XerCD"/>
</dbReference>
<dbReference type="InterPro" id="IPR013762">
    <property type="entry name" value="Integrase-like_cat_sf"/>
</dbReference>
<evidence type="ECO:0000256" key="3">
    <source>
        <dbReference type="ARBA" id="ARBA00023172"/>
    </source>
</evidence>
<dbReference type="EMBL" id="BMPG01000002">
    <property type="protein sequence ID" value="GGL60351.1"/>
    <property type="molecule type" value="Genomic_DNA"/>
</dbReference>
<keyword evidence="8" id="KW-1185">Reference proteome</keyword>
<reference evidence="7" key="2">
    <citation type="submission" date="2020-09" db="EMBL/GenBank/DDBJ databases">
        <authorList>
            <person name="Sun Q."/>
            <person name="Ohkuma M."/>
        </authorList>
    </citation>
    <scope>NUCLEOTIDE SEQUENCE</scope>
    <source>
        <strain evidence="7">JCM 19596</strain>
    </source>
</reference>
<evidence type="ECO:0000313" key="7">
    <source>
        <dbReference type="EMBL" id="GGL60351.1"/>
    </source>
</evidence>
<keyword evidence="1" id="KW-0229">DNA integration</keyword>
<feature type="domain" description="Core-binding (CB)" evidence="6">
    <location>
        <begin position="19"/>
        <end position="101"/>
    </location>
</feature>
<evidence type="ECO:0000259" key="6">
    <source>
        <dbReference type="PROSITE" id="PS51900"/>
    </source>
</evidence>
<dbReference type="Gene3D" id="1.10.443.10">
    <property type="entry name" value="Intergrase catalytic core"/>
    <property type="match status" value="1"/>
</dbReference>
<dbReference type="InterPro" id="IPR044068">
    <property type="entry name" value="CB"/>
</dbReference>
<proteinExistence type="predicted"/>
<accession>A0A830FJ73</accession>
<evidence type="ECO:0000313" key="8">
    <source>
        <dbReference type="Proteomes" id="UP000607197"/>
    </source>
</evidence>
<dbReference type="PANTHER" id="PTHR30349:SF41">
    <property type="entry name" value="INTEGRASE_RECOMBINASE PROTEIN MJ0367-RELATED"/>
    <property type="match status" value="1"/>
</dbReference>
<dbReference type="PROSITE" id="PS51900">
    <property type="entry name" value="CB"/>
    <property type="match status" value="1"/>
</dbReference>
<reference evidence="7" key="1">
    <citation type="journal article" date="2014" name="Int. J. Syst. Evol. Microbiol.">
        <title>Complete genome sequence of Corynebacterium casei LMG S-19264T (=DSM 44701T), isolated from a smear-ripened cheese.</title>
        <authorList>
            <consortium name="US DOE Joint Genome Institute (JGI-PGF)"/>
            <person name="Walter F."/>
            <person name="Albersmeier A."/>
            <person name="Kalinowski J."/>
            <person name="Ruckert C."/>
        </authorList>
    </citation>
    <scope>NUCLEOTIDE SEQUENCE</scope>
    <source>
        <strain evidence="7">JCM 19596</strain>
    </source>
</reference>
<organism evidence="7 8">
    <name type="scientific">Halocalculus aciditolerans</name>
    <dbReference type="NCBI Taxonomy" id="1383812"/>
    <lineage>
        <taxon>Archaea</taxon>
        <taxon>Methanobacteriati</taxon>
        <taxon>Methanobacteriota</taxon>
        <taxon>Stenosarchaea group</taxon>
        <taxon>Halobacteria</taxon>
        <taxon>Halobacteriales</taxon>
        <taxon>Halobacteriaceae</taxon>
        <taxon>Halocalculus</taxon>
    </lineage>
</organism>
<dbReference type="Proteomes" id="UP000607197">
    <property type="component" value="Unassembled WGS sequence"/>
</dbReference>
<dbReference type="SUPFAM" id="SSF56349">
    <property type="entry name" value="DNA breaking-rejoining enzymes"/>
    <property type="match status" value="1"/>
</dbReference>
<dbReference type="InterPro" id="IPR011010">
    <property type="entry name" value="DNA_brk_join_enz"/>
</dbReference>
<keyword evidence="3" id="KW-0233">DNA recombination</keyword>
<dbReference type="Gene3D" id="1.10.150.130">
    <property type="match status" value="1"/>
</dbReference>
<dbReference type="AlphaFoldDB" id="A0A830FJ73"/>
<dbReference type="InterPro" id="IPR010998">
    <property type="entry name" value="Integrase_recombinase_N"/>
</dbReference>
<dbReference type="PANTHER" id="PTHR30349">
    <property type="entry name" value="PHAGE INTEGRASE-RELATED"/>
    <property type="match status" value="1"/>
</dbReference>
<evidence type="ECO:0000256" key="2">
    <source>
        <dbReference type="ARBA" id="ARBA00023125"/>
    </source>
</evidence>
<evidence type="ECO:0000256" key="1">
    <source>
        <dbReference type="ARBA" id="ARBA00022908"/>
    </source>
</evidence>
<dbReference type="GO" id="GO:0006310">
    <property type="term" value="P:DNA recombination"/>
    <property type="evidence" value="ECO:0007669"/>
    <property type="project" value="UniProtKB-KW"/>
</dbReference>
<evidence type="ECO:0000256" key="4">
    <source>
        <dbReference type="PROSITE-ProRule" id="PRU01248"/>
    </source>
</evidence>
<dbReference type="GO" id="GO:0015074">
    <property type="term" value="P:DNA integration"/>
    <property type="evidence" value="ECO:0007669"/>
    <property type="project" value="UniProtKB-KW"/>
</dbReference>
<dbReference type="GO" id="GO:0003677">
    <property type="term" value="F:DNA binding"/>
    <property type="evidence" value="ECO:0007669"/>
    <property type="project" value="UniProtKB-UniRule"/>
</dbReference>
<evidence type="ECO:0000259" key="5">
    <source>
        <dbReference type="PROSITE" id="PS51898"/>
    </source>
</evidence>
<dbReference type="PROSITE" id="PS51898">
    <property type="entry name" value="TYR_RECOMBINASE"/>
    <property type="match status" value="1"/>
</dbReference>
<name>A0A830FJ73_9EURY</name>
<keyword evidence="2 4" id="KW-0238">DNA-binding</keyword>
<dbReference type="InterPro" id="IPR002104">
    <property type="entry name" value="Integrase_catalytic"/>
</dbReference>
<feature type="domain" description="Tyr recombinase" evidence="5">
    <location>
        <begin position="125"/>
        <end position="342"/>
    </location>
</feature>
<dbReference type="RefSeq" id="WP_188978926.1">
    <property type="nucleotide sequence ID" value="NZ_BMPG01000002.1"/>
</dbReference>